<name>A0A9P6NJ87_9BASI</name>
<dbReference type="PANTHER" id="PTHR10272">
    <property type="entry name" value="PLATELET-ACTIVATING FACTOR ACETYLHYDROLASE"/>
    <property type="match status" value="1"/>
</dbReference>
<reference evidence="6" key="1">
    <citation type="submission" date="2013-11" db="EMBL/GenBank/DDBJ databases">
        <title>Genome sequence of the fusiform rust pathogen reveals effectors for host alternation and coevolution with pine.</title>
        <authorList>
            <consortium name="DOE Joint Genome Institute"/>
            <person name="Smith K."/>
            <person name="Pendleton A."/>
            <person name="Kubisiak T."/>
            <person name="Anderson C."/>
            <person name="Salamov A."/>
            <person name="Aerts A."/>
            <person name="Riley R."/>
            <person name="Clum A."/>
            <person name="Lindquist E."/>
            <person name="Ence D."/>
            <person name="Campbell M."/>
            <person name="Kronenberg Z."/>
            <person name="Feau N."/>
            <person name="Dhillon B."/>
            <person name="Hamelin R."/>
            <person name="Burleigh J."/>
            <person name="Smith J."/>
            <person name="Yandell M."/>
            <person name="Nelson C."/>
            <person name="Grigoriev I."/>
            <person name="Davis J."/>
        </authorList>
    </citation>
    <scope>NUCLEOTIDE SEQUENCE</scope>
    <source>
        <strain evidence="6">G11</strain>
    </source>
</reference>
<dbReference type="Pfam" id="PF03403">
    <property type="entry name" value="PAF-AH_p_II"/>
    <property type="match status" value="1"/>
</dbReference>
<keyword evidence="5" id="KW-0812">Transmembrane</keyword>
<keyword evidence="4" id="KW-0443">Lipid metabolism</keyword>
<organism evidence="6 7">
    <name type="scientific">Cronartium quercuum f. sp. fusiforme G11</name>
    <dbReference type="NCBI Taxonomy" id="708437"/>
    <lineage>
        <taxon>Eukaryota</taxon>
        <taxon>Fungi</taxon>
        <taxon>Dikarya</taxon>
        <taxon>Basidiomycota</taxon>
        <taxon>Pucciniomycotina</taxon>
        <taxon>Pucciniomycetes</taxon>
        <taxon>Pucciniales</taxon>
        <taxon>Coleosporiaceae</taxon>
        <taxon>Cronartium</taxon>
    </lineage>
</organism>
<dbReference type="Proteomes" id="UP000886653">
    <property type="component" value="Unassembled WGS sequence"/>
</dbReference>
<evidence type="ECO:0000256" key="4">
    <source>
        <dbReference type="ARBA" id="ARBA00023098"/>
    </source>
</evidence>
<evidence type="ECO:0000313" key="6">
    <source>
        <dbReference type="EMBL" id="KAG0145144.1"/>
    </source>
</evidence>
<dbReference type="GO" id="GO:0003847">
    <property type="term" value="F:1-alkyl-2-acetylglycerophosphocholine esterase activity"/>
    <property type="evidence" value="ECO:0007669"/>
    <property type="project" value="UniProtKB-EC"/>
</dbReference>
<keyword evidence="2" id="KW-0378">Hydrolase</keyword>
<dbReference type="GO" id="GO:0016042">
    <property type="term" value="P:lipid catabolic process"/>
    <property type="evidence" value="ECO:0007669"/>
    <property type="project" value="UniProtKB-KW"/>
</dbReference>
<evidence type="ECO:0000313" key="7">
    <source>
        <dbReference type="Proteomes" id="UP000886653"/>
    </source>
</evidence>
<dbReference type="OrthoDB" id="2506965at2759"/>
<keyword evidence="7" id="KW-1185">Reference proteome</keyword>
<evidence type="ECO:0000256" key="3">
    <source>
        <dbReference type="ARBA" id="ARBA00022963"/>
    </source>
</evidence>
<sequence length="532" mass="61371">MRDDDNVEQKQFINPHHQIYKRTKMSNQNRFEVPKPLHRSKPPSIVETNSTKTNSFETKKYRGRWSWTDFFSLFYLPRYDGPYNVGTLTLELPIPDSIPRPVPALLRLKKPLNAPAFELTNSLTTIYYPTESARTSTTTRIKWITLSQIKGYLKFACLSLFKCIIAIPIAILMTWNIRLPTIGNAPLAISSKGKRQVIFFCHGLTGNRTCYSQYCGQLASRGYVVVAIEHRDRSGAHSIINSKPNIQLNYIDMEDLTDQTRPPNYLIARAYQLEIRVYELLAACQLLGKFNDINGWKEIKDSNVRIKGSSGYFGDDGSNWSTQQWKTFSENIEWNQDLILAGHSFGSATILAAKRYPNSPKEWKKLIVLDPWMETLEYWPKTALKLNSEKFINVPLLVINSPGFSLWYSHFNKLFNYLNSRESQTWFFTINGIIHSSFSDLPIIFERLWKLKGQLKLSSQIGLDIIIKSSIEFIEFNLSSDLEPNEIISVNDEIVVDDEIQLNKVLSEKLPGKLIWHVKNPIDKLIDEKEEE</sequence>
<proteinExistence type="predicted"/>
<accession>A0A9P6NJ87</accession>
<dbReference type="EMBL" id="MU167282">
    <property type="protein sequence ID" value="KAG0145144.1"/>
    <property type="molecule type" value="Genomic_DNA"/>
</dbReference>
<keyword evidence="5" id="KW-0472">Membrane</keyword>
<protein>
    <recommendedName>
        <fullName evidence="1">1-alkyl-2-acetylglycerophosphocholine esterase</fullName>
        <ecNumber evidence="1">3.1.1.47</ecNumber>
    </recommendedName>
</protein>
<keyword evidence="3" id="KW-0442">Lipid degradation</keyword>
<dbReference type="AlphaFoldDB" id="A0A9P6NJ87"/>
<keyword evidence="5" id="KW-1133">Transmembrane helix</keyword>
<gene>
    <name evidence="6" type="ORF">CROQUDRAFT_659090</name>
</gene>
<dbReference type="Gene3D" id="3.40.50.1820">
    <property type="entry name" value="alpha/beta hydrolase"/>
    <property type="match status" value="1"/>
</dbReference>
<evidence type="ECO:0000256" key="1">
    <source>
        <dbReference type="ARBA" id="ARBA00013201"/>
    </source>
</evidence>
<dbReference type="EC" id="3.1.1.47" evidence="1"/>
<feature type="transmembrane region" description="Helical" evidence="5">
    <location>
        <begin position="152"/>
        <end position="175"/>
    </location>
</feature>
<dbReference type="InterPro" id="IPR029058">
    <property type="entry name" value="AB_hydrolase_fold"/>
</dbReference>
<comment type="caution">
    <text evidence="6">The sequence shown here is derived from an EMBL/GenBank/DDBJ whole genome shotgun (WGS) entry which is preliminary data.</text>
</comment>
<dbReference type="SUPFAM" id="SSF53474">
    <property type="entry name" value="alpha/beta-Hydrolases"/>
    <property type="match status" value="1"/>
</dbReference>
<dbReference type="PANTHER" id="PTHR10272:SF0">
    <property type="entry name" value="PLATELET-ACTIVATING FACTOR ACETYLHYDROLASE"/>
    <property type="match status" value="1"/>
</dbReference>
<evidence type="ECO:0000256" key="2">
    <source>
        <dbReference type="ARBA" id="ARBA00022801"/>
    </source>
</evidence>
<evidence type="ECO:0000256" key="5">
    <source>
        <dbReference type="SAM" id="Phobius"/>
    </source>
</evidence>